<comment type="caution">
    <text evidence="1">The sequence shown here is derived from an EMBL/GenBank/DDBJ whole genome shotgun (WGS) entry which is preliminary data.</text>
</comment>
<dbReference type="AlphaFoldDB" id="A0AAE1RK47"/>
<sequence>MAGFYNYKLAILQSTTLLHEKFWVAKLLSTACLYLAVDKLEDFQVELSEYEK</sequence>
<reference evidence="1" key="1">
    <citation type="submission" date="2023-12" db="EMBL/GenBank/DDBJ databases">
        <title>Genome assembly of Anisodus tanguticus.</title>
        <authorList>
            <person name="Wang Y.-J."/>
        </authorList>
    </citation>
    <scope>NUCLEOTIDE SEQUENCE</scope>
    <source>
        <strain evidence="1">KB-2021</strain>
        <tissue evidence="1">Leaf</tissue>
    </source>
</reference>
<dbReference type="EMBL" id="JAVYJV010000015">
    <property type="protein sequence ID" value="KAK4352187.1"/>
    <property type="molecule type" value="Genomic_DNA"/>
</dbReference>
<evidence type="ECO:0000313" key="2">
    <source>
        <dbReference type="Proteomes" id="UP001291623"/>
    </source>
</evidence>
<protein>
    <submittedName>
        <fullName evidence="1">Uncharacterized protein</fullName>
    </submittedName>
</protein>
<gene>
    <name evidence="1" type="ORF">RND71_027705</name>
</gene>
<dbReference type="Proteomes" id="UP001291623">
    <property type="component" value="Unassembled WGS sequence"/>
</dbReference>
<evidence type="ECO:0000313" key="1">
    <source>
        <dbReference type="EMBL" id="KAK4352187.1"/>
    </source>
</evidence>
<proteinExistence type="predicted"/>
<organism evidence="1 2">
    <name type="scientific">Anisodus tanguticus</name>
    <dbReference type="NCBI Taxonomy" id="243964"/>
    <lineage>
        <taxon>Eukaryota</taxon>
        <taxon>Viridiplantae</taxon>
        <taxon>Streptophyta</taxon>
        <taxon>Embryophyta</taxon>
        <taxon>Tracheophyta</taxon>
        <taxon>Spermatophyta</taxon>
        <taxon>Magnoliopsida</taxon>
        <taxon>eudicotyledons</taxon>
        <taxon>Gunneridae</taxon>
        <taxon>Pentapetalae</taxon>
        <taxon>asterids</taxon>
        <taxon>lamiids</taxon>
        <taxon>Solanales</taxon>
        <taxon>Solanaceae</taxon>
        <taxon>Solanoideae</taxon>
        <taxon>Hyoscyameae</taxon>
        <taxon>Anisodus</taxon>
    </lineage>
</organism>
<keyword evidence="2" id="KW-1185">Reference proteome</keyword>
<name>A0AAE1RK47_9SOLA</name>
<accession>A0AAE1RK47</accession>